<dbReference type="RefSeq" id="WP_039816137.1">
    <property type="nucleotide sequence ID" value="NZ_JADLRH010000006.1"/>
</dbReference>
<sequence>MQKALLSIHVLAGIIFVGGSAVAASLFPRYAPVAATAAGPPAPERNPAVAKAFHRITGTYALLALSVPIVGIILATVQGRMSEIWITLAMALTFTAGGLLAVVIHPMQRQALDAPDDGKRLRTLGMLAGIYNLLWTVVVVLMIVRPGAE</sequence>
<accession>A0A378YQR0</accession>
<keyword evidence="1" id="KW-1133">Transmembrane helix</keyword>
<dbReference type="STRING" id="1406858.GCA_000710895_03356"/>
<dbReference type="EMBL" id="UGRY01000002">
    <property type="protein sequence ID" value="SUA79138.1"/>
    <property type="molecule type" value="Genomic_DNA"/>
</dbReference>
<keyword evidence="1" id="KW-0472">Membrane</keyword>
<name>A0A378YQR0_9NOCA</name>
<dbReference type="OrthoDB" id="3429068at2"/>
<protein>
    <submittedName>
        <fullName evidence="2">Predicted integral membrane protein (DUF2269)</fullName>
    </submittedName>
</protein>
<keyword evidence="3" id="KW-1185">Reference proteome</keyword>
<feature type="transmembrane region" description="Helical" evidence="1">
    <location>
        <begin position="59"/>
        <end position="77"/>
    </location>
</feature>
<evidence type="ECO:0000313" key="3">
    <source>
        <dbReference type="Proteomes" id="UP000255467"/>
    </source>
</evidence>
<feature type="transmembrane region" description="Helical" evidence="1">
    <location>
        <begin position="124"/>
        <end position="144"/>
    </location>
</feature>
<proteinExistence type="predicted"/>
<feature type="transmembrane region" description="Helical" evidence="1">
    <location>
        <begin position="84"/>
        <end position="104"/>
    </location>
</feature>
<evidence type="ECO:0000256" key="1">
    <source>
        <dbReference type="SAM" id="Phobius"/>
    </source>
</evidence>
<gene>
    <name evidence="2" type="ORF">NCTC1934_03649</name>
</gene>
<dbReference type="AlphaFoldDB" id="A0A378YQR0"/>
<organism evidence="2 3">
    <name type="scientific">Nocardia otitidiscaviarum</name>
    <dbReference type="NCBI Taxonomy" id="1823"/>
    <lineage>
        <taxon>Bacteria</taxon>
        <taxon>Bacillati</taxon>
        <taxon>Actinomycetota</taxon>
        <taxon>Actinomycetes</taxon>
        <taxon>Mycobacteriales</taxon>
        <taxon>Nocardiaceae</taxon>
        <taxon>Nocardia</taxon>
    </lineage>
</organism>
<reference evidence="2 3" key="1">
    <citation type="submission" date="2018-06" db="EMBL/GenBank/DDBJ databases">
        <authorList>
            <consortium name="Pathogen Informatics"/>
            <person name="Doyle S."/>
        </authorList>
    </citation>
    <scope>NUCLEOTIDE SEQUENCE [LARGE SCALE GENOMIC DNA]</scope>
    <source>
        <strain evidence="2 3">NCTC1934</strain>
    </source>
</reference>
<dbReference type="Proteomes" id="UP000255467">
    <property type="component" value="Unassembled WGS sequence"/>
</dbReference>
<evidence type="ECO:0000313" key="2">
    <source>
        <dbReference type="EMBL" id="SUA79138.1"/>
    </source>
</evidence>
<keyword evidence="1" id="KW-0812">Transmembrane</keyword>